<accession>A0A5R8WJK0</accession>
<proteinExistence type="predicted"/>
<dbReference type="Proteomes" id="UP000305517">
    <property type="component" value="Unassembled WGS sequence"/>
</dbReference>
<evidence type="ECO:0000313" key="1">
    <source>
        <dbReference type="EMBL" id="TLM88860.1"/>
    </source>
</evidence>
<reference evidence="1 2" key="1">
    <citation type="submission" date="2019-05" db="EMBL/GenBank/DDBJ databases">
        <title>Hymenobacter edaphi sp. nov., isolated from abandoned arsenic-contaminated farmland soil.</title>
        <authorList>
            <person name="Nie L."/>
        </authorList>
    </citation>
    <scope>NUCLEOTIDE SEQUENCE [LARGE SCALE GENOMIC DNA]</scope>
    <source>
        <strain evidence="1 2">1-3-3-8</strain>
    </source>
</reference>
<organism evidence="1 2">
    <name type="scientific">Hymenobacter jeollabukensis</name>
    <dbReference type="NCBI Taxonomy" id="2025313"/>
    <lineage>
        <taxon>Bacteria</taxon>
        <taxon>Pseudomonadati</taxon>
        <taxon>Bacteroidota</taxon>
        <taxon>Cytophagia</taxon>
        <taxon>Cytophagales</taxon>
        <taxon>Hymenobacteraceae</taxon>
        <taxon>Hymenobacter</taxon>
    </lineage>
</organism>
<protein>
    <submittedName>
        <fullName evidence="1">Uncharacterized protein</fullName>
    </submittedName>
</protein>
<dbReference type="AlphaFoldDB" id="A0A5R8WJK0"/>
<keyword evidence="2" id="KW-1185">Reference proteome</keyword>
<comment type="caution">
    <text evidence="1">The sequence shown here is derived from an EMBL/GenBank/DDBJ whole genome shotgun (WGS) entry which is preliminary data.</text>
</comment>
<gene>
    <name evidence="1" type="ORF">FDY95_22015</name>
</gene>
<dbReference type="OrthoDB" id="799767at2"/>
<sequence>MSKKSDLEMVLGVKVTPESLLCFGTEDGRKLSVKAYAITHVYFKVPEEVDFERCLKDLKFFSSVLRIRKAEDVHYGWDALYYSRITRIVAFDIIWYGEDFFNKRKDAYKSTMHQKIFREYNLNIDDVTVEHLKI</sequence>
<evidence type="ECO:0000313" key="2">
    <source>
        <dbReference type="Proteomes" id="UP000305517"/>
    </source>
</evidence>
<name>A0A5R8WJK0_9BACT</name>
<dbReference type="RefSeq" id="WP_138081073.1">
    <property type="nucleotide sequence ID" value="NZ_VAJM01000015.1"/>
</dbReference>
<dbReference type="EMBL" id="VAJM01000015">
    <property type="protein sequence ID" value="TLM88860.1"/>
    <property type="molecule type" value="Genomic_DNA"/>
</dbReference>